<dbReference type="InterPro" id="IPR036259">
    <property type="entry name" value="MFS_trans_sf"/>
</dbReference>
<evidence type="ECO:0000256" key="4">
    <source>
        <dbReference type="ARBA" id="ARBA00022692"/>
    </source>
</evidence>
<feature type="transmembrane region" description="Helical" evidence="7">
    <location>
        <begin position="403"/>
        <end position="423"/>
    </location>
</feature>
<feature type="transmembrane region" description="Helical" evidence="7">
    <location>
        <begin position="174"/>
        <end position="193"/>
    </location>
</feature>
<feature type="transmembrane region" description="Helical" evidence="7">
    <location>
        <begin position="144"/>
        <end position="162"/>
    </location>
</feature>
<dbReference type="SUPFAM" id="SSF103473">
    <property type="entry name" value="MFS general substrate transporter"/>
    <property type="match status" value="1"/>
</dbReference>
<evidence type="ECO:0000256" key="6">
    <source>
        <dbReference type="ARBA" id="ARBA00023136"/>
    </source>
</evidence>
<proteinExistence type="inferred from homology"/>
<keyword evidence="3" id="KW-0813">Transport</keyword>
<feature type="transmembrane region" description="Helical" evidence="7">
    <location>
        <begin position="480"/>
        <end position="500"/>
    </location>
</feature>
<gene>
    <name evidence="8" type="primary">FMP42</name>
    <name evidence="8" type="ORF">DEBR0S5_05688G</name>
</gene>
<name>A0A7D9D0Y1_DEKBR</name>
<dbReference type="Proteomes" id="UP000478008">
    <property type="component" value="Unassembled WGS sequence"/>
</dbReference>
<dbReference type="InterPro" id="IPR052599">
    <property type="entry name" value="SLC43A_AATransporter"/>
</dbReference>
<feature type="transmembrane region" description="Helical" evidence="7">
    <location>
        <begin position="87"/>
        <end position="107"/>
    </location>
</feature>
<feature type="transmembrane region" description="Helical" evidence="7">
    <location>
        <begin position="209"/>
        <end position="227"/>
    </location>
</feature>
<keyword evidence="6 7" id="KW-0472">Membrane</keyword>
<dbReference type="GO" id="GO:0000329">
    <property type="term" value="C:fungal-type vacuole membrane"/>
    <property type="evidence" value="ECO:0007669"/>
    <property type="project" value="TreeGrafter"/>
</dbReference>
<comment type="similarity">
    <text evidence="2">Belongs to the SLC43A transporter (TC 2.A.1.44) family.</text>
</comment>
<protein>
    <submittedName>
        <fullName evidence="8">DEBR0S5_05688g1_1</fullName>
    </submittedName>
</protein>
<dbReference type="PANTHER" id="PTHR20772">
    <property type="entry name" value="PROTEIN FMP42"/>
    <property type="match status" value="1"/>
</dbReference>
<feature type="transmembrane region" description="Helical" evidence="7">
    <location>
        <begin position="520"/>
        <end position="543"/>
    </location>
</feature>
<feature type="transmembrane region" description="Helical" evidence="7">
    <location>
        <begin position="114"/>
        <end position="132"/>
    </location>
</feature>
<evidence type="ECO:0000256" key="5">
    <source>
        <dbReference type="ARBA" id="ARBA00022989"/>
    </source>
</evidence>
<evidence type="ECO:0000256" key="2">
    <source>
        <dbReference type="ARBA" id="ARBA00006595"/>
    </source>
</evidence>
<feature type="transmembrane region" description="Helical" evidence="7">
    <location>
        <begin position="454"/>
        <end position="473"/>
    </location>
</feature>
<dbReference type="PANTHER" id="PTHR20772:SF2">
    <property type="entry name" value="PROTEIN FMP42"/>
    <property type="match status" value="1"/>
</dbReference>
<keyword evidence="5 7" id="KW-1133">Transmembrane helix</keyword>
<organism evidence="8 9">
    <name type="scientific">Dekkera bruxellensis</name>
    <name type="common">Brettanomyces custersii</name>
    <dbReference type="NCBI Taxonomy" id="5007"/>
    <lineage>
        <taxon>Eukaryota</taxon>
        <taxon>Fungi</taxon>
        <taxon>Dikarya</taxon>
        <taxon>Ascomycota</taxon>
        <taxon>Saccharomycotina</taxon>
        <taxon>Pichiomycetes</taxon>
        <taxon>Pichiales</taxon>
        <taxon>Pichiaceae</taxon>
        <taxon>Brettanomyces</taxon>
    </lineage>
</organism>
<comment type="subcellular location">
    <subcellularLocation>
        <location evidence="1">Membrane</location>
        <topology evidence="1">Multi-pass membrane protein</topology>
    </subcellularLocation>
</comment>
<reference evidence="8 9" key="1">
    <citation type="submission" date="2019-07" db="EMBL/GenBank/DDBJ databases">
        <authorList>
            <person name="Friedrich A."/>
            <person name="Schacherer J."/>
        </authorList>
    </citation>
    <scope>NUCLEOTIDE SEQUENCE [LARGE SCALE GENOMIC DNA]</scope>
</reference>
<accession>A0A7D9D0Y1</accession>
<feature type="transmembrane region" description="Helical" evidence="7">
    <location>
        <begin position="430"/>
        <end position="448"/>
    </location>
</feature>
<evidence type="ECO:0000313" key="8">
    <source>
        <dbReference type="EMBL" id="VUG19550.1"/>
    </source>
</evidence>
<dbReference type="AlphaFoldDB" id="A0A7D9D0Y1"/>
<evidence type="ECO:0000256" key="1">
    <source>
        <dbReference type="ARBA" id="ARBA00004141"/>
    </source>
</evidence>
<evidence type="ECO:0000256" key="7">
    <source>
        <dbReference type="SAM" id="Phobius"/>
    </source>
</evidence>
<keyword evidence="4 7" id="KW-0812">Transmembrane</keyword>
<keyword evidence="9" id="KW-1185">Reference proteome</keyword>
<feature type="transmembrane region" description="Helical" evidence="7">
    <location>
        <begin position="360"/>
        <end position="383"/>
    </location>
</feature>
<evidence type="ECO:0000256" key="3">
    <source>
        <dbReference type="ARBA" id="ARBA00022448"/>
    </source>
</evidence>
<dbReference type="EMBL" id="CABFWN010000005">
    <property type="protein sequence ID" value="VUG19550.1"/>
    <property type="molecule type" value="Genomic_DNA"/>
</dbReference>
<evidence type="ECO:0000313" key="9">
    <source>
        <dbReference type="Proteomes" id="UP000478008"/>
    </source>
</evidence>
<feature type="transmembrane region" description="Helical" evidence="7">
    <location>
        <begin position="12"/>
        <end position="35"/>
    </location>
</feature>
<dbReference type="Gene3D" id="1.20.1250.20">
    <property type="entry name" value="MFS general substrate transporter like domains"/>
    <property type="match status" value="1"/>
</dbReference>
<sequence length="558" mass="61626">MYFFEVTAKKRFIQCAAAIFWCLLGAGPIFGFAALKPTLIIQHVYEDVCSGNENLSQVVSTVSERTFGTEDASFVAKCTAQDLRLNMMFTVGAALTNICALVIGAVLDRAGPRVCGAIAAAFLYLCCISFIFASQLKAYFDPYLVGYSLMALGGPFAYISSFQLSNAFPEQSGLILAIITGSFDASSSVFLLYKKFFLHYPDWFSLSNFYKLYLFVPSFILLAQFTIMPRESYLNPPADLIPNPTPNQRRLSEAIAAESHYHEVNASALGDDVETPNIEEAPNEESPLIESVAVNRSSSLQSQTSSQANAFERMSSVGEAYKSAYIQEEISVAKQKPQEITSSIFGILHGFPTSYQFRTWWFFLMCAYSTIQMLRLNYFVATVNSQYVYLFGSYPRADKLNRVFDIALPLGGIVSIPVVGAILDHFSTGIVLSLLLAFSLLVGILGIIQFSFLAGLANVLLFVCFRPFFYTAVSDYCAKVFGFETFGTLYGAIMTIAGIFNITQSYLDKLTHTTFNMNPIPVNVFLIILTVISGGALVAYVFAQAKIYRKMRASRHAA</sequence>